<evidence type="ECO:0000313" key="1">
    <source>
        <dbReference type="EMBL" id="VXC68507.1"/>
    </source>
</evidence>
<dbReference type="AlphaFoldDB" id="A0A654AL95"/>
<protein>
    <submittedName>
        <fullName evidence="1">Uncharacterized protein</fullName>
    </submittedName>
</protein>
<name>A0A654AL95_SPHMU</name>
<evidence type="ECO:0000313" key="2">
    <source>
        <dbReference type="Proteomes" id="UP000432350"/>
    </source>
</evidence>
<proteinExistence type="predicted"/>
<reference evidence="1 2" key="1">
    <citation type="submission" date="2019-10" db="EMBL/GenBank/DDBJ databases">
        <authorList>
            <person name="Karimi E."/>
        </authorList>
    </citation>
    <scope>NUCLEOTIDE SEQUENCE [LARGE SCALE GENOMIC DNA]</scope>
    <source>
        <strain evidence="1">Sphingobacterium sp. 8BC</strain>
    </source>
</reference>
<dbReference type="Proteomes" id="UP000432350">
    <property type="component" value="Unassembled WGS sequence"/>
</dbReference>
<gene>
    <name evidence="1" type="ORF">SPHINGO8BC_150476</name>
</gene>
<accession>A0A654AL95</accession>
<dbReference type="EMBL" id="CABWMV010000007">
    <property type="protein sequence ID" value="VXC68507.1"/>
    <property type="molecule type" value="Genomic_DNA"/>
</dbReference>
<organism evidence="1 2">
    <name type="scientific">Sphingobacterium multivorum</name>
    <dbReference type="NCBI Taxonomy" id="28454"/>
    <lineage>
        <taxon>Bacteria</taxon>
        <taxon>Pseudomonadati</taxon>
        <taxon>Bacteroidota</taxon>
        <taxon>Sphingobacteriia</taxon>
        <taxon>Sphingobacteriales</taxon>
        <taxon>Sphingobacteriaceae</taxon>
        <taxon>Sphingobacterium</taxon>
    </lineage>
</organism>
<sequence>MPSKRRDIFLYHVHNDAKVNKFGFIYKKDKLSSRTNKNNSYPIYVDEWPLDPNALYLFT</sequence>